<dbReference type="SUPFAM" id="SSF50129">
    <property type="entry name" value="GroES-like"/>
    <property type="match status" value="1"/>
</dbReference>
<evidence type="ECO:0000256" key="1">
    <source>
        <dbReference type="ARBA" id="ARBA00022857"/>
    </source>
</evidence>
<protein>
    <submittedName>
        <fullName evidence="3">Zinc-containing alcohol dehydrogenase</fullName>
    </submittedName>
</protein>
<dbReference type="PANTHER" id="PTHR44154:SF1">
    <property type="entry name" value="QUINONE OXIDOREDUCTASE"/>
    <property type="match status" value="1"/>
</dbReference>
<dbReference type="Proteomes" id="UP000034883">
    <property type="component" value="Chromosome"/>
</dbReference>
<organism evidence="3 4">
    <name type="scientific">Sandaracinus amylolyticus</name>
    <dbReference type="NCBI Taxonomy" id="927083"/>
    <lineage>
        <taxon>Bacteria</taxon>
        <taxon>Pseudomonadati</taxon>
        <taxon>Myxococcota</taxon>
        <taxon>Polyangia</taxon>
        <taxon>Polyangiales</taxon>
        <taxon>Sandaracinaceae</taxon>
        <taxon>Sandaracinus</taxon>
    </lineage>
</organism>
<proteinExistence type="predicted"/>
<dbReference type="InterPro" id="IPR036291">
    <property type="entry name" value="NAD(P)-bd_dom_sf"/>
</dbReference>
<evidence type="ECO:0000259" key="2">
    <source>
        <dbReference type="SMART" id="SM00829"/>
    </source>
</evidence>
<dbReference type="InterPro" id="IPR013154">
    <property type="entry name" value="ADH-like_N"/>
</dbReference>
<dbReference type="Gene3D" id="3.40.50.720">
    <property type="entry name" value="NAD(P)-binding Rossmann-like Domain"/>
    <property type="match status" value="1"/>
</dbReference>
<gene>
    <name evidence="3" type="ORF">DB32_006997</name>
</gene>
<reference evidence="3 4" key="1">
    <citation type="submission" date="2015-03" db="EMBL/GenBank/DDBJ databases">
        <title>Genome assembly of Sandaracinus amylolyticus DSM 53668.</title>
        <authorList>
            <person name="Sharma G."/>
            <person name="Subramanian S."/>
        </authorList>
    </citation>
    <scope>NUCLEOTIDE SEQUENCE [LARGE SCALE GENOMIC DNA]</scope>
    <source>
        <strain evidence="3 4">DSM 53668</strain>
    </source>
</reference>
<feature type="domain" description="Enoyl reductase (ER)" evidence="2">
    <location>
        <begin position="5"/>
        <end position="300"/>
    </location>
</feature>
<dbReference type="PANTHER" id="PTHR44154">
    <property type="entry name" value="QUINONE OXIDOREDUCTASE"/>
    <property type="match status" value="1"/>
</dbReference>
<dbReference type="InterPro" id="IPR051603">
    <property type="entry name" value="Zinc-ADH_QOR/CCCR"/>
</dbReference>
<dbReference type="GO" id="GO:0016491">
    <property type="term" value="F:oxidoreductase activity"/>
    <property type="evidence" value="ECO:0007669"/>
    <property type="project" value="InterPro"/>
</dbReference>
<dbReference type="EMBL" id="CP011125">
    <property type="protein sequence ID" value="AKF09848.1"/>
    <property type="molecule type" value="Genomic_DNA"/>
</dbReference>
<sequence length="308" mass="32254">MHRFGGIEEMALEEVPVPTPGEGEVLVRVAAAGVGPWDAYVRSGTSVLGQKVPLTPGSDISGVVERVGPDVKDLAPGDEVYGATNGLFTGGYAEHAIARASMLAPKPTRMSHVEAAAVPVVGVTAWEMVFEHARVAPGQRVLVHGGAGSLGAIIVQLASRAGAHVVATAHARDLDEVLRLGAREVIDPKTTRFEDRARDVDVVLDTVGGETLARSLEIVKQGGIVVSAASQPDAARAAARGVRALYFIVKVSRETLSRLAERIDRGELVVRVGEVLPLAEARAAHEMLAGKPHRRGKIVLTTEAAAPA</sequence>
<evidence type="ECO:0000313" key="3">
    <source>
        <dbReference type="EMBL" id="AKF09848.1"/>
    </source>
</evidence>
<dbReference type="InterPro" id="IPR011032">
    <property type="entry name" value="GroES-like_sf"/>
</dbReference>
<keyword evidence="4" id="KW-1185">Reference proteome</keyword>
<accession>A0A0F6W861</accession>
<dbReference type="SUPFAM" id="SSF51735">
    <property type="entry name" value="NAD(P)-binding Rossmann-fold domains"/>
    <property type="match status" value="1"/>
</dbReference>
<dbReference type="SMART" id="SM00829">
    <property type="entry name" value="PKS_ER"/>
    <property type="match status" value="1"/>
</dbReference>
<keyword evidence="1" id="KW-0521">NADP</keyword>
<dbReference type="AlphaFoldDB" id="A0A0F6W861"/>
<dbReference type="Pfam" id="PF08240">
    <property type="entry name" value="ADH_N"/>
    <property type="match status" value="1"/>
</dbReference>
<dbReference type="Pfam" id="PF13602">
    <property type="entry name" value="ADH_zinc_N_2"/>
    <property type="match status" value="1"/>
</dbReference>
<dbReference type="STRING" id="927083.DB32_006997"/>
<dbReference type="KEGG" id="samy:DB32_006997"/>
<evidence type="ECO:0000313" key="4">
    <source>
        <dbReference type="Proteomes" id="UP000034883"/>
    </source>
</evidence>
<dbReference type="InterPro" id="IPR020843">
    <property type="entry name" value="ER"/>
</dbReference>
<dbReference type="Gene3D" id="3.90.180.10">
    <property type="entry name" value="Medium-chain alcohol dehydrogenases, catalytic domain"/>
    <property type="match status" value="1"/>
</dbReference>
<dbReference type="CDD" id="cd05289">
    <property type="entry name" value="MDR_like_2"/>
    <property type="match status" value="1"/>
</dbReference>
<name>A0A0F6W861_9BACT</name>